<evidence type="ECO:0000256" key="1">
    <source>
        <dbReference type="ARBA" id="ARBA00022475"/>
    </source>
</evidence>
<evidence type="ECO:0000313" key="14">
    <source>
        <dbReference type="Proteomes" id="UP000824073"/>
    </source>
</evidence>
<feature type="binding site" evidence="10">
    <location>
        <begin position="10"/>
        <end position="12"/>
    </location>
    <ligand>
        <name>UDP-N-acetyl-alpha-D-glucosamine</name>
        <dbReference type="ChEBI" id="CHEBI:57705"/>
    </ligand>
</feature>
<sequence>MKVIFCGGGTAGHVNPALAAADYFKKQEDCEIWFSGAKGGIEEKLVSRAGYELFAFPLAGMSRSLSFSGLRQNLRAGQNAVTAVREAKKILKKVQPDVVIGTGGYASYPMVAAAQQLGIKTALLEVNAVPGMVVRRLSHRADCVMLGFEETAAQVRAKRMVFTGSPVREEIVHCRDAEYSPIFAHKRPMILSFWGSVGALYMNKKMVDFIVRTAREGEFNLLHAAGASNFKWMPDEIREKGCDLAQADNVDLREYIFEMDKAMAQADLIICRAGASTLAEVCCAGLPSIIVPSPYVTGNHQEKNARLLERAGAAVVITEGECTGDKLYETAQTLLRNPDRLRQMGECAAKRARPDALKRIYDAIKGIL</sequence>
<evidence type="ECO:0000259" key="11">
    <source>
        <dbReference type="Pfam" id="PF03033"/>
    </source>
</evidence>
<comment type="function">
    <text evidence="10">Cell wall formation. Catalyzes the transfer of a GlcNAc subunit on undecaprenyl-pyrophosphoryl-MurNAc-pentapeptide (lipid intermediate I) to form undecaprenyl-pyrophosphoryl-MurNAc-(pentapeptide)GlcNAc (lipid intermediate II).</text>
</comment>
<dbReference type="Pfam" id="PF03033">
    <property type="entry name" value="Glyco_transf_28"/>
    <property type="match status" value="1"/>
</dbReference>
<evidence type="ECO:0000256" key="8">
    <source>
        <dbReference type="ARBA" id="ARBA00023306"/>
    </source>
</evidence>
<dbReference type="EMBL" id="DVMR01000035">
    <property type="protein sequence ID" value="HIU43491.1"/>
    <property type="molecule type" value="Genomic_DNA"/>
</dbReference>
<dbReference type="InterPro" id="IPR006009">
    <property type="entry name" value="GlcNAc_MurG"/>
</dbReference>
<reference evidence="13" key="2">
    <citation type="journal article" date="2021" name="PeerJ">
        <title>Extensive microbial diversity within the chicken gut microbiome revealed by metagenomics and culture.</title>
        <authorList>
            <person name="Gilroy R."/>
            <person name="Ravi A."/>
            <person name="Getino M."/>
            <person name="Pursley I."/>
            <person name="Horton D.L."/>
            <person name="Alikhan N.F."/>
            <person name="Baker D."/>
            <person name="Gharbi K."/>
            <person name="Hall N."/>
            <person name="Watson M."/>
            <person name="Adriaenssens E.M."/>
            <person name="Foster-Nyarko E."/>
            <person name="Jarju S."/>
            <person name="Secka A."/>
            <person name="Antonio M."/>
            <person name="Oren A."/>
            <person name="Chaudhuri R.R."/>
            <person name="La Ragione R."/>
            <person name="Hildebrand F."/>
            <person name="Pallen M.J."/>
        </authorList>
    </citation>
    <scope>NUCLEOTIDE SEQUENCE</scope>
    <source>
        <strain evidence="13">CHK191-8634</strain>
    </source>
</reference>
<dbReference type="GO" id="GO:0005886">
    <property type="term" value="C:plasma membrane"/>
    <property type="evidence" value="ECO:0007669"/>
    <property type="project" value="UniProtKB-SubCell"/>
</dbReference>
<comment type="caution">
    <text evidence="13">The sequence shown here is derived from an EMBL/GenBank/DDBJ whole genome shotgun (WGS) entry which is preliminary data.</text>
</comment>
<dbReference type="Pfam" id="PF04101">
    <property type="entry name" value="Glyco_tran_28_C"/>
    <property type="match status" value="1"/>
</dbReference>
<keyword evidence="1 10" id="KW-1003">Cell membrane</keyword>
<evidence type="ECO:0000256" key="4">
    <source>
        <dbReference type="ARBA" id="ARBA00022679"/>
    </source>
</evidence>
<reference evidence="13" key="1">
    <citation type="submission" date="2020-10" db="EMBL/GenBank/DDBJ databases">
        <authorList>
            <person name="Gilroy R."/>
        </authorList>
    </citation>
    <scope>NUCLEOTIDE SEQUENCE</scope>
    <source>
        <strain evidence="13">CHK191-8634</strain>
    </source>
</reference>
<keyword evidence="5 10" id="KW-0133">Cell shape</keyword>
<comment type="similarity">
    <text evidence="10">Belongs to the glycosyltransferase 28 family. MurG subfamily.</text>
</comment>
<evidence type="ECO:0000259" key="12">
    <source>
        <dbReference type="Pfam" id="PF04101"/>
    </source>
</evidence>
<comment type="catalytic activity">
    <reaction evidence="10">
        <text>di-trans,octa-cis-undecaprenyl diphospho-N-acetyl-alpha-D-muramoyl-L-alanyl-D-glutamyl-meso-2,6-diaminopimeloyl-D-alanyl-D-alanine + UDP-N-acetyl-alpha-D-glucosamine = di-trans,octa-cis-undecaprenyl diphospho-[N-acetyl-alpha-D-glucosaminyl-(1-&gt;4)]-N-acetyl-alpha-D-muramoyl-L-alanyl-D-glutamyl-meso-2,6-diaminopimeloyl-D-alanyl-D-alanine + UDP + H(+)</text>
        <dbReference type="Rhea" id="RHEA:31227"/>
        <dbReference type="ChEBI" id="CHEBI:15378"/>
        <dbReference type="ChEBI" id="CHEBI:57705"/>
        <dbReference type="ChEBI" id="CHEBI:58223"/>
        <dbReference type="ChEBI" id="CHEBI:61387"/>
        <dbReference type="ChEBI" id="CHEBI:61388"/>
        <dbReference type="EC" id="2.4.1.227"/>
    </reaction>
</comment>
<dbReference type="GO" id="GO:0071555">
    <property type="term" value="P:cell wall organization"/>
    <property type="evidence" value="ECO:0007669"/>
    <property type="project" value="UniProtKB-KW"/>
</dbReference>
<feature type="binding site" evidence="10">
    <location>
        <position position="301"/>
    </location>
    <ligand>
        <name>UDP-N-acetyl-alpha-D-glucosamine</name>
        <dbReference type="ChEBI" id="CHEBI:57705"/>
    </ligand>
</feature>
<keyword evidence="2 10" id="KW-0132">Cell division</keyword>
<comment type="subcellular location">
    <subcellularLocation>
        <location evidence="10">Cell membrane</location>
        <topology evidence="10">Peripheral membrane protein</topology>
        <orientation evidence="10">Cytoplasmic side</orientation>
    </subcellularLocation>
</comment>
<comment type="pathway">
    <text evidence="10">Cell wall biogenesis; peptidoglycan biosynthesis.</text>
</comment>
<name>A0A9D1IVI5_9CLOT</name>
<dbReference type="GO" id="GO:0051301">
    <property type="term" value="P:cell division"/>
    <property type="evidence" value="ECO:0007669"/>
    <property type="project" value="UniProtKB-KW"/>
</dbReference>
<gene>
    <name evidence="10 13" type="primary">murG</name>
    <name evidence="13" type="ORF">IAB67_04255</name>
</gene>
<protein>
    <recommendedName>
        <fullName evidence="10">UDP-N-acetylglucosamine--N-acetylmuramyl-(pentapeptide) pyrophosphoryl-undecaprenol N-acetylglucosamine transferase</fullName>
        <ecNumber evidence="10">2.4.1.227</ecNumber>
    </recommendedName>
    <alternativeName>
        <fullName evidence="10">Undecaprenyl-PP-MurNAc-pentapeptide-UDPGlcNAc GlcNAc transferase</fullName>
    </alternativeName>
</protein>
<feature type="binding site" evidence="10">
    <location>
        <position position="196"/>
    </location>
    <ligand>
        <name>UDP-N-acetyl-alpha-D-glucosamine</name>
        <dbReference type="ChEBI" id="CHEBI:57705"/>
    </ligand>
</feature>
<feature type="binding site" evidence="10">
    <location>
        <position position="127"/>
    </location>
    <ligand>
        <name>UDP-N-acetyl-alpha-D-glucosamine</name>
        <dbReference type="ChEBI" id="CHEBI:57705"/>
    </ligand>
</feature>
<feature type="domain" description="Glycosyltransferase family 28 N-terminal" evidence="11">
    <location>
        <begin position="3"/>
        <end position="145"/>
    </location>
</feature>
<evidence type="ECO:0000256" key="5">
    <source>
        <dbReference type="ARBA" id="ARBA00022960"/>
    </source>
</evidence>
<dbReference type="InterPro" id="IPR007235">
    <property type="entry name" value="Glyco_trans_28_C"/>
</dbReference>
<keyword evidence="8 10" id="KW-0131">Cell cycle</keyword>
<evidence type="ECO:0000256" key="7">
    <source>
        <dbReference type="ARBA" id="ARBA00023136"/>
    </source>
</evidence>
<feature type="binding site" evidence="10">
    <location>
        <position position="256"/>
    </location>
    <ligand>
        <name>UDP-N-acetyl-alpha-D-glucosamine</name>
        <dbReference type="ChEBI" id="CHEBI:57705"/>
    </ligand>
</feature>
<dbReference type="GO" id="GO:0008360">
    <property type="term" value="P:regulation of cell shape"/>
    <property type="evidence" value="ECO:0007669"/>
    <property type="project" value="UniProtKB-KW"/>
</dbReference>
<dbReference type="GO" id="GO:0009252">
    <property type="term" value="P:peptidoglycan biosynthetic process"/>
    <property type="evidence" value="ECO:0007669"/>
    <property type="project" value="UniProtKB-UniRule"/>
</dbReference>
<keyword evidence="9 10" id="KW-0961">Cell wall biogenesis/degradation</keyword>
<dbReference type="GO" id="GO:0050511">
    <property type="term" value="F:undecaprenyldiphospho-muramoylpentapeptide beta-N-acetylglucosaminyltransferase activity"/>
    <property type="evidence" value="ECO:0007669"/>
    <property type="project" value="UniProtKB-UniRule"/>
</dbReference>
<organism evidence="13 14">
    <name type="scientific">Candidatus Ventrousia excrementavium</name>
    <dbReference type="NCBI Taxonomy" id="2840961"/>
    <lineage>
        <taxon>Bacteria</taxon>
        <taxon>Bacillati</taxon>
        <taxon>Bacillota</taxon>
        <taxon>Clostridia</taxon>
        <taxon>Eubacteriales</taxon>
        <taxon>Clostridiaceae</taxon>
        <taxon>Clostridiaceae incertae sedis</taxon>
        <taxon>Candidatus Ventrousia</taxon>
    </lineage>
</organism>
<proteinExistence type="inferred from homology"/>
<accession>A0A9D1IVI5</accession>
<evidence type="ECO:0000313" key="13">
    <source>
        <dbReference type="EMBL" id="HIU43491.1"/>
    </source>
</evidence>
<dbReference type="Proteomes" id="UP000824073">
    <property type="component" value="Unassembled WGS sequence"/>
</dbReference>
<dbReference type="HAMAP" id="MF_00033">
    <property type="entry name" value="MurG"/>
    <property type="match status" value="1"/>
</dbReference>
<dbReference type="GO" id="GO:0005975">
    <property type="term" value="P:carbohydrate metabolic process"/>
    <property type="evidence" value="ECO:0007669"/>
    <property type="project" value="InterPro"/>
</dbReference>
<dbReference type="CDD" id="cd03785">
    <property type="entry name" value="GT28_MurG"/>
    <property type="match status" value="1"/>
</dbReference>
<evidence type="ECO:0000256" key="2">
    <source>
        <dbReference type="ARBA" id="ARBA00022618"/>
    </source>
</evidence>
<dbReference type="EC" id="2.4.1.227" evidence="10"/>
<comment type="caution">
    <text evidence="10">Lacks conserved residue(s) required for the propagation of feature annotation.</text>
</comment>
<dbReference type="InterPro" id="IPR004276">
    <property type="entry name" value="GlycoTrans_28_N"/>
</dbReference>
<evidence type="ECO:0000256" key="6">
    <source>
        <dbReference type="ARBA" id="ARBA00022984"/>
    </source>
</evidence>
<evidence type="ECO:0000256" key="10">
    <source>
        <dbReference type="HAMAP-Rule" id="MF_00033"/>
    </source>
</evidence>
<keyword evidence="3 10" id="KW-0328">Glycosyltransferase</keyword>
<dbReference type="Gene3D" id="3.40.50.2000">
    <property type="entry name" value="Glycogen Phosphorylase B"/>
    <property type="match status" value="2"/>
</dbReference>
<keyword evidence="4 10" id="KW-0808">Transferase</keyword>
<feature type="domain" description="Glycosyl transferase family 28 C-terminal" evidence="12">
    <location>
        <begin position="192"/>
        <end position="360"/>
    </location>
</feature>
<dbReference type="NCBIfam" id="TIGR01133">
    <property type="entry name" value="murG"/>
    <property type="match status" value="1"/>
</dbReference>
<keyword evidence="6 10" id="KW-0573">Peptidoglycan synthesis</keyword>
<dbReference type="PANTHER" id="PTHR21015:SF22">
    <property type="entry name" value="GLYCOSYLTRANSFERASE"/>
    <property type="match status" value="1"/>
</dbReference>
<feature type="binding site" evidence="10">
    <location>
        <position position="168"/>
    </location>
    <ligand>
        <name>UDP-N-acetyl-alpha-D-glucosamine</name>
        <dbReference type="ChEBI" id="CHEBI:57705"/>
    </ligand>
</feature>
<keyword evidence="7 10" id="KW-0472">Membrane</keyword>
<dbReference type="AlphaFoldDB" id="A0A9D1IVI5"/>
<evidence type="ECO:0000256" key="3">
    <source>
        <dbReference type="ARBA" id="ARBA00022676"/>
    </source>
</evidence>
<dbReference type="SUPFAM" id="SSF53756">
    <property type="entry name" value="UDP-Glycosyltransferase/glycogen phosphorylase"/>
    <property type="match status" value="1"/>
</dbReference>
<evidence type="ECO:0000256" key="9">
    <source>
        <dbReference type="ARBA" id="ARBA00023316"/>
    </source>
</evidence>
<dbReference type="PANTHER" id="PTHR21015">
    <property type="entry name" value="UDP-N-ACETYLGLUCOSAMINE--N-ACETYLMURAMYL-(PENTAPEPTIDE) PYROPHOSPHORYL-UNDECAPRENOL N-ACETYLGLUCOSAMINE TRANSFERASE 1"/>
    <property type="match status" value="1"/>
</dbReference>